<dbReference type="InterPro" id="IPR015797">
    <property type="entry name" value="NUDIX_hydrolase-like_dom_sf"/>
</dbReference>
<evidence type="ECO:0000256" key="7">
    <source>
        <dbReference type="ARBA" id="ARBA00022842"/>
    </source>
</evidence>
<keyword evidence="3" id="KW-0479">Metal-binding</keyword>
<dbReference type="PANTHER" id="PTHR11383">
    <property type="entry name" value="NUCLEOSIDE DIPHOSPHATE-LINKED MOIETY X MOTIF 13"/>
    <property type="match status" value="1"/>
</dbReference>
<reference evidence="14" key="1">
    <citation type="submission" date="2019-12" db="UniProtKB">
        <authorList>
            <consortium name="WormBaseParasite"/>
        </authorList>
    </citation>
    <scope>IDENTIFICATION</scope>
</reference>
<dbReference type="CDD" id="cd03429">
    <property type="entry name" value="NUDIX_NADH_pyrophosphatase_Nudt13"/>
    <property type="match status" value="1"/>
</dbReference>
<dbReference type="InterPro" id="IPR000086">
    <property type="entry name" value="NUDIX_hydrolase_dom"/>
</dbReference>
<keyword evidence="10" id="KW-0732">Signal</keyword>
<evidence type="ECO:0000256" key="10">
    <source>
        <dbReference type="SAM" id="SignalP"/>
    </source>
</evidence>
<dbReference type="AlphaFoldDB" id="A0A5S6QZE7"/>
<evidence type="ECO:0000256" key="8">
    <source>
        <dbReference type="ARBA" id="ARBA00023027"/>
    </source>
</evidence>
<evidence type="ECO:0000256" key="2">
    <source>
        <dbReference type="ARBA" id="ARBA00012381"/>
    </source>
</evidence>
<dbReference type="GO" id="GO:0008270">
    <property type="term" value="F:zinc ion binding"/>
    <property type="evidence" value="ECO:0007669"/>
    <property type="project" value="UniProtKB-KW"/>
</dbReference>
<evidence type="ECO:0000256" key="4">
    <source>
        <dbReference type="ARBA" id="ARBA00022771"/>
    </source>
</evidence>
<feature type="domain" description="Nudix hydrolase" evidence="12">
    <location>
        <begin position="52"/>
        <end position="228"/>
    </location>
</feature>
<dbReference type="InterPro" id="IPR027370">
    <property type="entry name" value="Znf-RING_euk"/>
</dbReference>
<evidence type="ECO:0000313" key="14">
    <source>
        <dbReference type="WBParaSite" id="TMUE_3000012620.1"/>
    </source>
</evidence>
<proteinExistence type="predicted"/>
<dbReference type="SUPFAM" id="SSF57850">
    <property type="entry name" value="RING/U-box"/>
    <property type="match status" value="1"/>
</dbReference>
<keyword evidence="7" id="KW-0460">Magnesium</keyword>
<evidence type="ECO:0000256" key="6">
    <source>
        <dbReference type="ARBA" id="ARBA00022833"/>
    </source>
</evidence>
<dbReference type="EC" id="3.6.1.22" evidence="2"/>
<organism evidence="13 14">
    <name type="scientific">Trichuris muris</name>
    <name type="common">Mouse whipworm</name>
    <dbReference type="NCBI Taxonomy" id="70415"/>
    <lineage>
        <taxon>Eukaryota</taxon>
        <taxon>Metazoa</taxon>
        <taxon>Ecdysozoa</taxon>
        <taxon>Nematoda</taxon>
        <taxon>Enoplea</taxon>
        <taxon>Dorylaimia</taxon>
        <taxon>Trichinellida</taxon>
        <taxon>Trichuridae</taxon>
        <taxon>Trichuris</taxon>
    </lineage>
</organism>
<evidence type="ECO:0000256" key="5">
    <source>
        <dbReference type="ARBA" id="ARBA00022801"/>
    </source>
</evidence>
<dbReference type="WBParaSite" id="TMUE_3000012620.1">
    <property type="protein sequence ID" value="TMUE_3000012620.1"/>
    <property type="gene ID" value="WBGene00294033"/>
</dbReference>
<evidence type="ECO:0000256" key="1">
    <source>
        <dbReference type="ARBA" id="ARBA00001946"/>
    </source>
</evidence>
<dbReference type="PROSITE" id="PS00518">
    <property type="entry name" value="ZF_RING_1"/>
    <property type="match status" value="1"/>
</dbReference>
<sequence>MFSGSGSSSSCFLLWTLACLYNWCLVRCCFVLTDGMDAVIDLTTPEGDEVIDLTHGVDCVQSVDSRTNEVVVVNKGITPVTPRSRQSSEVSFCKCPVCFELYDDLLAAEVILMAFPCGHVLCSNCIRRLAAPRNAAAGLQGEPMEETAVREVSEEVGVEIHKVEYIGMSQPWPFPQNSLMFAFFGQVANDNARLNVENSGLKAKWFSKDEVKKAFKNSARPIYATNGNEELRLPPPGVIAHDMIHKWLVS</sequence>
<accession>A0A5S6QZE7</accession>
<dbReference type="PROSITE" id="PS50089">
    <property type="entry name" value="ZF_RING_2"/>
    <property type="match status" value="1"/>
</dbReference>
<keyword evidence="4 9" id="KW-0863">Zinc-finger</keyword>
<protein>
    <recommendedName>
        <fullName evidence="2">NAD(+) diphosphatase</fullName>
        <ecNumber evidence="2">3.6.1.22</ecNumber>
    </recommendedName>
</protein>
<evidence type="ECO:0000256" key="9">
    <source>
        <dbReference type="PROSITE-ProRule" id="PRU00175"/>
    </source>
</evidence>
<dbReference type="GO" id="GO:0016787">
    <property type="term" value="F:hydrolase activity"/>
    <property type="evidence" value="ECO:0007669"/>
    <property type="project" value="UniProtKB-KW"/>
</dbReference>
<dbReference type="PANTHER" id="PTHR11383:SF3">
    <property type="entry name" value="NAD(P)H PYROPHOSPHATASE NUDT13, MITOCHONDRIAL"/>
    <property type="match status" value="1"/>
</dbReference>
<dbReference type="Gene3D" id="3.90.79.10">
    <property type="entry name" value="Nucleoside Triphosphate Pyrophosphohydrolase"/>
    <property type="match status" value="1"/>
</dbReference>
<dbReference type="STRING" id="70415.A0A5S6QZE7"/>
<feature type="domain" description="RING-type" evidence="11">
    <location>
        <begin position="95"/>
        <end position="128"/>
    </location>
</feature>
<dbReference type="Pfam" id="PF13445">
    <property type="entry name" value="zf-RING_UBOX"/>
    <property type="match status" value="1"/>
</dbReference>
<evidence type="ECO:0000259" key="12">
    <source>
        <dbReference type="PROSITE" id="PS51462"/>
    </source>
</evidence>
<evidence type="ECO:0000259" key="11">
    <source>
        <dbReference type="PROSITE" id="PS50089"/>
    </source>
</evidence>
<keyword evidence="13" id="KW-1185">Reference proteome</keyword>
<dbReference type="InterPro" id="IPR049734">
    <property type="entry name" value="NudC-like_C"/>
</dbReference>
<dbReference type="Pfam" id="PF00293">
    <property type="entry name" value="NUDIX"/>
    <property type="match status" value="1"/>
</dbReference>
<keyword evidence="6" id="KW-0862">Zinc</keyword>
<feature type="chain" id="PRO_5024288159" description="NAD(+) diphosphatase" evidence="10">
    <location>
        <begin position="29"/>
        <end position="250"/>
    </location>
</feature>
<keyword evidence="8" id="KW-0520">NAD</keyword>
<name>A0A5S6QZE7_TRIMR</name>
<dbReference type="InterPro" id="IPR001841">
    <property type="entry name" value="Znf_RING"/>
</dbReference>
<evidence type="ECO:0000313" key="13">
    <source>
        <dbReference type="Proteomes" id="UP000046395"/>
    </source>
</evidence>
<dbReference type="InterPro" id="IPR013083">
    <property type="entry name" value="Znf_RING/FYVE/PHD"/>
</dbReference>
<dbReference type="Gene3D" id="3.30.40.10">
    <property type="entry name" value="Zinc/RING finger domain, C3HC4 (zinc finger)"/>
    <property type="match status" value="1"/>
</dbReference>
<dbReference type="PROSITE" id="PS51462">
    <property type="entry name" value="NUDIX"/>
    <property type="match status" value="1"/>
</dbReference>
<dbReference type="Proteomes" id="UP000046395">
    <property type="component" value="Unassembled WGS sequence"/>
</dbReference>
<feature type="signal peptide" evidence="10">
    <location>
        <begin position="1"/>
        <end position="28"/>
    </location>
</feature>
<dbReference type="InterPro" id="IPR017907">
    <property type="entry name" value="Znf_RING_CS"/>
</dbReference>
<evidence type="ECO:0000256" key="3">
    <source>
        <dbReference type="ARBA" id="ARBA00022723"/>
    </source>
</evidence>
<keyword evidence="5" id="KW-0378">Hydrolase</keyword>
<comment type="cofactor">
    <cofactor evidence="1">
        <name>Mg(2+)</name>
        <dbReference type="ChEBI" id="CHEBI:18420"/>
    </cofactor>
</comment>
<dbReference type="SUPFAM" id="SSF55811">
    <property type="entry name" value="Nudix"/>
    <property type="match status" value="1"/>
</dbReference>